<protein>
    <recommendedName>
        <fullName evidence="2">PAS domain-containing protein</fullName>
    </recommendedName>
</protein>
<feature type="region of interest" description="Disordered" evidence="1">
    <location>
        <begin position="361"/>
        <end position="386"/>
    </location>
</feature>
<gene>
    <name evidence="3" type="ORF">OC842_004938</name>
</gene>
<evidence type="ECO:0000256" key="1">
    <source>
        <dbReference type="SAM" id="MobiDB-lite"/>
    </source>
</evidence>
<proteinExistence type="predicted"/>
<feature type="compositionally biased region" description="Gly residues" evidence="1">
    <location>
        <begin position="361"/>
        <end position="370"/>
    </location>
</feature>
<feature type="region of interest" description="Disordered" evidence="1">
    <location>
        <begin position="169"/>
        <end position="252"/>
    </location>
</feature>
<dbReference type="PROSITE" id="PS50112">
    <property type="entry name" value="PAS"/>
    <property type="match status" value="1"/>
</dbReference>
<name>A0AAN6G8Q3_9BASI</name>
<dbReference type="Gene3D" id="3.30.450.20">
    <property type="entry name" value="PAS domain"/>
    <property type="match status" value="1"/>
</dbReference>
<feature type="domain" description="PAS" evidence="2">
    <location>
        <begin position="275"/>
        <end position="349"/>
    </location>
</feature>
<dbReference type="EMBL" id="JAPDMQ010000319">
    <property type="protein sequence ID" value="KAK0527220.1"/>
    <property type="molecule type" value="Genomic_DNA"/>
</dbReference>
<accession>A0AAN6G8Q3</accession>
<dbReference type="CDD" id="cd00130">
    <property type="entry name" value="PAS"/>
    <property type="match status" value="1"/>
</dbReference>
<keyword evidence="4" id="KW-1185">Reference proteome</keyword>
<evidence type="ECO:0000313" key="3">
    <source>
        <dbReference type="EMBL" id="KAK0527220.1"/>
    </source>
</evidence>
<feature type="region of interest" description="Disordered" evidence="1">
    <location>
        <begin position="1"/>
        <end position="47"/>
    </location>
</feature>
<reference evidence="3" key="1">
    <citation type="journal article" date="2023" name="PhytoFront">
        <title>Draft Genome Resources of Seven Strains of Tilletia horrida, Causal Agent of Kernel Smut of Rice.</title>
        <authorList>
            <person name="Khanal S."/>
            <person name="Antony Babu S."/>
            <person name="Zhou X.G."/>
        </authorList>
    </citation>
    <scope>NUCLEOTIDE SEQUENCE</scope>
    <source>
        <strain evidence="3">TX3</strain>
    </source>
</reference>
<dbReference type="SUPFAM" id="SSF55785">
    <property type="entry name" value="PYP-like sensor domain (PAS domain)"/>
    <property type="match status" value="1"/>
</dbReference>
<dbReference type="InterPro" id="IPR035965">
    <property type="entry name" value="PAS-like_dom_sf"/>
</dbReference>
<dbReference type="InterPro" id="IPR000014">
    <property type="entry name" value="PAS"/>
</dbReference>
<organism evidence="3 4">
    <name type="scientific">Tilletia horrida</name>
    <dbReference type="NCBI Taxonomy" id="155126"/>
    <lineage>
        <taxon>Eukaryota</taxon>
        <taxon>Fungi</taxon>
        <taxon>Dikarya</taxon>
        <taxon>Basidiomycota</taxon>
        <taxon>Ustilaginomycotina</taxon>
        <taxon>Exobasidiomycetes</taxon>
        <taxon>Tilletiales</taxon>
        <taxon>Tilletiaceae</taxon>
        <taxon>Tilletia</taxon>
    </lineage>
</organism>
<comment type="caution">
    <text evidence="3">The sequence shown here is derived from an EMBL/GenBank/DDBJ whole genome shotgun (WGS) entry which is preliminary data.</text>
</comment>
<dbReference type="Proteomes" id="UP001176521">
    <property type="component" value="Unassembled WGS sequence"/>
</dbReference>
<feature type="compositionally biased region" description="Acidic residues" evidence="1">
    <location>
        <begin position="34"/>
        <end position="43"/>
    </location>
</feature>
<feature type="compositionally biased region" description="Basic residues" evidence="1">
    <location>
        <begin position="206"/>
        <end position="216"/>
    </location>
</feature>
<evidence type="ECO:0000313" key="4">
    <source>
        <dbReference type="Proteomes" id="UP001176521"/>
    </source>
</evidence>
<evidence type="ECO:0000259" key="2">
    <source>
        <dbReference type="PROSITE" id="PS50112"/>
    </source>
</evidence>
<feature type="compositionally biased region" description="Low complexity" evidence="1">
    <location>
        <begin position="1"/>
        <end position="16"/>
    </location>
</feature>
<dbReference type="AlphaFoldDB" id="A0AAN6G8Q3"/>
<sequence length="465" mass="50332">MAALASSEQSNGESSSMMLSQAGSPIDQQSVDEVSSEESDIDALAELQTSGPSIQHALAQPERLEAPHSDWALKEELRGSRGQYYRGPLSAAEVKALLATELSENARLALTSGHGRGYLRYFHFLGFKGEGSDVRERWQCRSCHSYLHQQPNKIGNLGTHLYGTLSGKKTRPGCLDDRRADPAEQIPPPPRDASGALVRQGASKQVQRKPIKRKRQAQPERDEAQADTGSSSSSISMRRPAESQHPPAAGPIMTLKHRTSSETQPQQGPSISPKPEAAIAQSLRGNPPVQPFFFIATSTKLNILSSTHPVTILLGWKEDELLGRDITELVHPAERSAVRHAVDPVGPRDGAELIAALIGAGTGAESGDGDGPAQEGEAGKDDRDALSPCWLSSTDFPGTERIVQCRLLHANGLYDLYTARVHFSRPDKGASPHLVVVWTMLKPGNDCDFPALLPPLMYSRMDTVM</sequence>